<dbReference type="Gene3D" id="3.30.70.1210">
    <property type="entry name" value="Crispr-associated protein, domain 2"/>
    <property type="match status" value="1"/>
</dbReference>
<dbReference type="AlphaFoldDB" id="A0A1H8YXX7"/>
<sequence length="197" mass="22085">MYLSKVLLQDATQPYQWHRNLWALFPDQPDASRPFLFRLERQVRGGAEVLMQSSLEPVASGGCSTVIATRPFQPQVAEGQPLRFRLVANPVKTIQDESGRMNGKGRIKSCRVPLIDEQQQSLWLQKKLDGVASLQETMVMSRKVLHFRKGGKAGKIVQTTFEGVLRVESPERFWNLQSHGIGPAKAFGCGLLTLARL</sequence>
<dbReference type="InterPro" id="IPR010179">
    <property type="entry name" value="CRISPR-assoc_prot_Cse3"/>
</dbReference>
<keyword evidence="2" id="KW-1185">Reference proteome</keyword>
<accession>A0A1H8YXX7</accession>
<organism evidence="1 2">
    <name type="scientific">Ectothiorhodospira magna</name>
    <dbReference type="NCBI Taxonomy" id="867345"/>
    <lineage>
        <taxon>Bacteria</taxon>
        <taxon>Pseudomonadati</taxon>
        <taxon>Pseudomonadota</taxon>
        <taxon>Gammaproteobacteria</taxon>
        <taxon>Chromatiales</taxon>
        <taxon>Ectothiorhodospiraceae</taxon>
        <taxon>Ectothiorhodospira</taxon>
    </lineage>
</organism>
<dbReference type="Pfam" id="PF08798">
    <property type="entry name" value="CRISPR_assoc"/>
    <property type="match status" value="1"/>
</dbReference>
<evidence type="ECO:0000313" key="1">
    <source>
        <dbReference type="EMBL" id="SEP56962.1"/>
    </source>
</evidence>
<dbReference type="SUPFAM" id="SSF117987">
    <property type="entry name" value="CRISPR-associated protein"/>
    <property type="match status" value="2"/>
</dbReference>
<name>A0A1H8YXX7_9GAMM</name>
<protein>
    <submittedName>
        <fullName evidence="1">CRISPR system Cascade subunit CasE</fullName>
    </submittedName>
</protein>
<dbReference type="Gene3D" id="3.30.70.1200">
    <property type="entry name" value="Crispr-associated protein, domain 1"/>
    <property type="match status" value="1"/>
</dbReference>
<dbReference type="EMBL" id="FOFO01000001">
    <property type="protein sequence ID" value="SEP56962.1"/>
    <property type="molecule type" value="Genomic_DNA"/>
</dbReference>
<dbReference type="STRING" id="867345.SAMN05421693_10158"/>
<dbReference type="SMART" id="SM01101">
    <property type="entry name" value="CRISPR_assoc"/>
    <property type="match status" value="1"/>
</dbReference>
<dbReference type="Proteomes" id="UP000199496">
    <property type="component" value="Unassembled WGS sequence"/>
</dbReference>
<dbReference type="CDD" id="cd09727">
    <property type="entry name" value="Cas6_I-E"/>
    <property type="match status" value="1"/>
</dbReference>
<dbReference type="OrthoDB" id="9795689at2"/>
<gene>
    <name evidence="1" type="ORF">SAMN05421693_10158</name>
</gene>
<reference evidence="1 2" key="1">
    <citation type="submission" date="2016-10" db="EMBL/GenBank/DDBJ databases">
        <authorList>
            <person name="de Groot N.N."/>
        </authorList>
    </citation>
    <scope>NUCLEOTIDE SEQUENCE [LARGE SCALE GENOMIC DNA]</scope>
    <source>
        <strain evidence="1 2">B7-7</strain>
    </source>
</reference>
<proteinExistence type="predicted"/>
<evidence type="ECO:0000313" key="2">
    <source>
        <dbReference type="Proteomes" id="UP000199496"/>
    </source>
</evidence>
<dbReference type="NCBIfam" id="TIGR01907">
    <property type="entry name" value="casE_Cse3"/>
    <property type="match status" value="1"/>
</dbReference>